<keyword evidence="1" id="KW-0433">Leucine-rich repeat</keyword>
<feature type="domain" description="Disease resistance R13L4/SHOC-2-like LRR" evidence="4">
    <location>
        <begin position="252"/>
        <end position="437"/>
    </location>
</feature>
<evidence type="ECO:0000259" key="4">
    <source>
        <dbReference type="Pfam" id="PF23598"/>
    </source>
</evidence>
<evidence type="ECO:0000256" key="3">
    <source>
        <dbReference type="SAM" id="MobiDB-lite"/>
    </source>
</evidence>
<evidence type="ECO:0000256" key="2">
    <source>
        <dbReference type="ARBA" id="ARBA00022737"/>
    </source>
</evidence>
<dbReference type="InterPro" id="IPR032675">
    <property type="entry name" value="LRR_dom_sf"/>
</dbReference>
<feature type="domain" description="Disease resistance R13L4/SHOC-2-like LRR" evidence="4">
    <location>
        <begin position="157"/>
        <end position="245"/>
    </location>
</feature>
<protein>
    <submittedName>
        <fullName evidence="5">Leucine-rich repeat-containing protein 40</fullName>
    </submittedName>
</protein>
<proteinExistence type="predicted"/>
<sequence length="688" mass="77324">MRRSVQKHKSTDNNGTTNNGNDIEGRTFGKIPSKSKLTVGQGSPVRASKPSNVRAFVQANRNQNRMINSVSLFQNETKTNELSAALIKNARKSGVLNISSRNLMNVPPKVWTINELDENEKSNVSVALDAPSPDKWWEFVDLNKLIVANNCISDIPDDIGHLISLQFFDAHDNQITKVSEKFGELKSLQKVDLSHNRMLELPESFYELKRLTELKLSHNKLSAISPEIGTLSCLRTLSMLSIVNNLDKNTMDLSHNNLTAVPGDLGFLSFLNTLNLSNNQITELPEDIGGLTGLRSLDVSENRLKCCPKSFGEYTHLEVLYMQRNKISELPDLSKCKALKEFYMQNNALVEFNSENFAMTRVQLLDFRANKIETLIITKEDLEFVDRFYLDNNEIAVIPNELALLPSLKALTLDGNPLRGIRLDVLQRGTFELLKYLRGKLNPSDSMNDSGCGNDMFDGKPNGCRKSMRGGSTAEDLEIDRDRVKASRDLNLVARQMSEIDNSVMELAADAKTSIIDLSKNILTSLPESMEMLCEFLTELKIDFNRLTSLPPCLGRCRRLQYLSFQNNQIATLPDEFDGLKNLREINFGYNKFTSIPECLYSLRCLEIIIAISNKIVTVNMEGLEKLPMLAVLDLSNNNIAQVPPELGLLTQLRSLNLEGNAFRVPSYHVLSQGTDAVLRFLQNRIPK</sequence>
<keyword evidence="2" id="KW-0677">Repeat</keyword>
<dbReference type="InterPro" id="IPR050216">
    <property type="entry name" value="LRR_domain-containing"/>
</dbReference>
<dbReference type="Pfam" id="PF23598">
    <property type="entry name" value="LRR_14"/>
    <property type="match status" value="3"/>
</dbReference>
<dbReference type="InterPro" id="IPR003591">
    <property type="entry name" value="Leu-rich_rpt_typical-subtyp"/>
</dbReference>
<dbReference type="GO" id="GO:0005737">
    <property type="term" value="C:cytoplasm"/>
    <property type="evidence" value="ECO:0007669"/>
    <property type="project" value="TreeGrafter"/>
</dbReference>
<gene>
    <name evidence="5" type="ORF">Ocin01_14707</name>
</gene>
<dbReference type="Proteomes" id="UP000094527">
    <property type="component" value="Unassembled WGS sequence"/>
</dbReference>
<dbReference type="AlphaFoldDB" id="A0A1D2MG59"/>
<dbReference type="SMART" id="SM00364">
    <property type="entry name" value="LRR_BAC"/>
    <property type="match status" value="8"/>
</dbReference>
<reference evidence="5 6" key="1">
    <citation type="journal article" date="2016" name="Genome Biol. Evol.">
        <title>Gene Family Evolution Reflects Adaptation to Soil Environmental Stressors in the Genome of the Collembolan Orchesella cincta.</title>
        <authorList>
            <person name="Faddeeva-Vakhrusheva A."/>
            <person name="Derks M.F."/>
            <person name="Anvar S.Y."/>
            <person name="Agamennone V."/>
            <person name="Suring W."/>
            <person name="Smit S."/>
            <person name="van Straalen N.M."/>
            <person name="Roelofs D."/>
        </authorList>
    </citation>
    <scope>NUCLEOTIDE SEQUENCE [LARGE SCALE GENOMIC DNA]</scope>
    <source>
        <tissue evidence="5">Mixed pool</tissue>
    </source>
</reference>
<dbReference type="SMART" id="SM00369">
    <property type="entry name" value="LRR_TYP"/>
    <property type="match status" value="13"/>
</dbReference>
<feature type="domain" description="Disease resistance R13L4/SHOC-2-like LRR" evidence="4">
    <location>
        <begin position="554"/>
        <end position="659"/>
    </location>
</feature>
<accession>A0A1D2MG59</accession>
<keyword evidence="6" id="KW-1185">Reference proteome</keyword>
<comment type="caution">
    <text evidence="5">The sequence shown here is derived from an EMBL/GenBank/DDBJ whole genome shotgun (WGS) entry which is preliminary data.</text>
</comment>
<organism evidence="5 6">
    <name type="scientific">Orchesella cincta</name>
    <name type="common">Springtail</name>
    <name type="synonym">Podura cincta</name>
    <dbReference type="NCBI Taxonomy" id="48709"/>
    <lineage>
        <taxon>Eukaryota</taxon>
        <taxon>Metazoa</taxon>
        <taxon>Ecdysozoa</taxon>
        <taxon>Arthropoda</taxon>
        <taxon>Hexapoda</taxon>
        <taxon>Collembola</taxon>
        <taxon>Entomobryomorpha</taxon>
        <taxon>Entomobryoidea</taxon>
        <taxon>Orchesellidae</taxon>
        <taxon>Orchesellinae</taxon>
        <taxon>Orchesella</taxon>
    </lineage>
</organism>
<evidence type="ECO:0000313" key="6">
    <source>
        <dbReference type="Proteomes" id="UP000094527"/>
    </source>
</evidence>
<dbReference type="STRING" id="48709.A0A1D2MG59"/>
<dbReference type="InterPro" id="IPR055414">
    <property type="entry name" value="LRR_R13L4/SHOC2-like"/>
</dbReference>
<feature type="region of interest" description="Disordered" evidence="3">
    <location>
        <begin position="1"/>
        <end position="50"/>
    </location>
</feature>
<dbReference type="InterPro" id="IPR001611">
    <property type="entry name" value="Leu-rich_rpt"/>
</dbReference>
<dbReference type="Gene3D" id="3.80.10.10">
    <property type="entry name" value="Ribonuclease Inhibitor"/>
    <property type="match status" value="3"/>
</dbReference>
<name>A0A1D2MG59_ORCCI</name>
<dbReference type="PANTHER" id="PTHR48051:SF1">
    <property type="entry name" value="RAS SUPPRESSOR PROTEIN 1"/>
    <property type="match status" value="1"/>
</dbReference>
<dbReference type="FunFam" id="3.80.10.10:FF:000116">
    <property type="entry name" value="Leucine-rich repeat-containing protein 40"/>
    <property type="match status" value="1"/>
</dbReference>
<dbReference type="SUPFAM" id="SSF52058">
    <property type="entry name" value="L domain-like"/>
    <property type="match status" value="2"/>
</dbReference>
<dbReference type="FunFam" id="3.80.10.10:FF:000193">
    <property type="entry name" value="Leucine-rich repeat-containing protein 40"/>
    <property type="match status" value="1"/>
</dbReference>
<dbReference type="OrthoDB" id="660555at2759"/>
<dbReference type="OMA" id="CMLHKLT"/>
<dbReference type="SMART" id="SM00365">
    <property type="entry name" value="LRR_SD22"/>
    <property type="match status" value="6"/>
</dbReference>
<dbReference type="PANTHER" id="PTHR48051">
    <property type="match status" value="1"/>
</dbReference>
<evidence type="ECO:0000256" key="1">
    <source>
        <dbReference type="ARBA" id="ARBA00022614"/>
    </source>
</evidence>
<dbReference type="EMBL" id="LJIJ01001363">
    <property type="protein sequence ID" value="ODM91978.1"/>
    <property type="molecule type" value="Genomic_DNA"/>
</dbReference>
<evidence type="ECO:0000313" key="5">
    <source>
        <dbReference type="EMBL" id="ODM91978.1"/>
    </source>
</evidence>
<feature type="compositionally biased region" description="Low complexity" evidence="3">
    <location>
        <begin position="12"/>
        <end position="22"/>
    </location>
</feature>
<dbReference type="PROSITE" id="PS51450">
    <property type="entry name" value="LRR"/>
    <property type="match status" value="4"/>
</dbReference>